<comment type="similarity">
    <text evidence="1">Belongs to the TTC38 family.</text>
</comment>
<organism evidence="5 6">
    <name type="scientific">Aliidongia dinghuensis</name>
    <dbReference type="NCBI Taxonomy" id="1867774"/>
    <lineage>
        <taxon>Bacteria</taxon>
        <taxon>Pseudomonadati</taxon>
        <taxon>Pseudomonadota</taxon>
        <taxon>Alphaproteobacteria</taxon>
        <taxon>Rhodospirillales</taxon>
        <taxon>Dongiaceae</taxon>
        <taxon>Aliidongia</taxon>
    </lineage>
</organism>
<dbReference type="InterPro" id="IPR033891">
    <property type="entry name" value="TTC38"/>
</dbReference>
<reference evidence="5" key="1">
    <citation type="journal article" date="2014" name="Int. J. Syst. Evol. Microbiol.">
        <title>Complete genome sequence of Corynebacterium casei LMG S-19264T (=DSM 44701T), isolated from a smear-ripened cheese.</title>
        <authorList>
            <consortium name="US DOE Joint Genome Institute (JGI-PGF)"/>
            <person name="Walter F."/>
            <person name="Albersmeier A."/>
            <person name="Kalinowski J."/>
            <person name="Ruckert C."/>
        </authorList>
    </citation>
    <scope>NUCLEOTIDE SEQUENCE</scope>
    <source>
        <strain evidence="5">CGMCC 1.15725</strain>
    </source>
</reference>
<evidence type="ECO:0000256" key="4">
    <source>
        <dbReference type="ARBA" id="ARBA00022803"/>
    </source>
</evidence>
<evidence type="ECO:0000256" key="2">
    <source>
        <dbReference type="ARBA" id="ARBA00019992"/>
    </source>
</evidence>
<comment type="caution">
    <text evidence="5">The sequence shown here is derived from an EMBL/GenBank/DDBJ whole genome shotgun (WGS) entry which is preliminary data.</text>
</comment>
<dbReference type="InterPro" id="IPR011990">
    <property type="entry name" value="TPR-like_helical_dom_sf"/>
</dbReference>
<dbReference type="Gene3D" id="1.25.40.10">
    <property type="entry name" value="Tetratricopeptide repeat domain"/>
    <property type="match status" value="1"/>
</dbReference>
<dbReference type="CDD" id="cd05804">
    <property type="entry name" value="StaR_like"/>
    <property type="match status" value="1"/>
</dbReference>
<name>A0A8J2YSU2_9PROT</name>
<evidence type="ECO:0000256" key="3">
    <source>
        <dbReference type="ARBA" id="ARBA00022737"/>
    </source>
</evidence>
<evidence type="ECO:0000256" key="1">
    <source>
        <dbReference type="ARBA" id="ARBA00005857"/>
    </source>
</evidence>
<evidence type="ECO:0000313" key="6">
    <source>
        <dbReference type="Proteomes" id="UP000646365"/>
    </source>
</evidence>
<accession>A0A8J2YSU2</accession>
<keyword evidence="6" id="KW-1185">Reference proteome</keyword>
<keyword evidence="3" id="KW-0677">Repeat</keyword>
<dbReference type="SUPFAM" id="SSF48452">
    <property type="entry name" value="TPR-like"/>
    <property type="match status" value="1"/>
</dbReference>
<reference evidence="5" key="2">
    <citation type="submission" date="2020-09" db="EMBL/GenBank/DDBJ databases">
        <authorList>
            <person name="Sun Q."/>
            <person name="Zhou Y."/>
        </authorList>
    </citation>
    <scope>NUCLEOTIDE SEQUENCE</scope>
    <source>
        <strain evidence="5">CGMCC 1.15725</strain>
    </source>
</reference>
<protein>
    <recommendedName>
        <fullName evidence="2">Tetratricopeptide repeat protein 38</fullName>
    </recommendedName>
</protein>
<dbReference type="Proteomes" id="UP000646365">
    <property type="component" value="Unassembled WGS sequence"/>
</dbReference>
<dbReference type="PANTHER" id="PTHR16263:SF4">
    <property type="entry name" value="TETRATRICOPEPTIDE REPEAT PROTEIN 38"/>
    <property type="match status" value="1"/>
</dbReference>
<dbReference type="EMBL" id="BMJQ01000004">
    <property type="protein sequence ID" value="GGF13098.1"/>
    <property type="molecule type" value="Genomic_DNA"/>
</dbReference>
<proteinExistence type="inferred from homology"/>
<sequence length="444" mass="48066">MIYDCRGLEVTAANPAAVLAFDRAIEAVFGHRTDAGAALEACLAADPEMVLGWVLRGAAQLLLARRECVAAAEDAIQRAERSLAARGGTVRERRLVAALRAWVAGDMRAAAERIDEALALDPLDGLALKLGHGLKFMLGDLAGMRRSLERTVPHWRADVPGCGYVLGCHAFVLEESGDLVQAEAVGRQALALAPRDVWGAHAVAHVFEMQGRVQDGIAWLEAQSAQLPGVNNFAYHMHWHRALFHLALGESDQVLALYDTAIRATQTDDYRDMANAVSLLWRLDAQGIDVGRRWDELADLADARGADPTLAFAMAHRAMALAASGRRDRLVQLIGELDRWAVTSGASQARILRSVGLPLLRAIAAEAAGQPDQAVDLLFPIRARLQSLGGSHAQRDLFHWFLTDAAIAAGRRSEAFELLAERTDRHAMTDWAADRLTGLVAMAA</sequence>
<evidence type="ECO:0000313" key="5">
    <source>
        <dbReference type="EMBL" id="GGF13098.1"/>
    </source>
</evidence>
<dbReference type="AlphaFoldDB" id="A0A8J2YSU2"/>
<gene>
    <name evidence="5" type="ORF">GCM10011611_18490</name>
</gene>
<keyword evidence="4" id="KW-0802">TPR repeat</keyword>
<dbReference type="PANTHER" id="PTHR16263">
    <property type="entry name" value="TETRATRICOPEPTIDE REPEAT PROTEIN 38"/>
    <property type="match status" value="1"/>
</dbReference>